<dbReference type="InterPro" id="IPR002938">
    <property type="entry name" value="FAD-bd"/>
</dbReference>
<proteinExistence type="predicted"/>
<evidence type="ECO:0000256" key="4">
    <source>
        <dbReference type="SAM" id="MobiDB-lite"/>
    </source>
</evidence>
<evidence type="ECO:0000256" key="1">
    <source>
        <dbReference type="ARBA" id="ARBA00022630"/>
    </source>
</evidence>
<name>A0A1Y2FZV5_9BASI</name>
<dbReference type="InterPro" id="IPR051704">
    <property type="entry name" value="FAD_aromatic-hydroxylase"/>
</dbReference>
<dbReference type="Pfam" id="PF01494">
    <property type="entry name" value="FAD_binding_3"/>
    <property type="match status" value="1"/>
</dbReference>
<dbReference type="Proteomes" id="UP000193467">
    <property type="component" value="Unassembled WGS sequence"/>
</dbReference>
<keyword evidence="7" id="KW-1185">Reference proteome</keyword>
<keyword evidence="1" id="KW-0285">Flavoprotein</keyword>
<dbReference type="Gene3D" id="3.50.50.60">
    <property type="entry name" value="FAD/NAD(P)-binding domain"/>
    <property type="match status" value="1"/>
</dbReference>
<dbReference type="InParanoid" id="A0A1Y2FZV5"/>
<reference evidence="6 7" key="1">
    <citation type="submission" date="2016-07" db="EMBL/GenBank/DDBJ databases">
        <title>Pervasive Adenine N6-methylation of Active Genes in Fungi.</title>
        <authorList>
            <consortium name="DOE Joint Genome Institute"/>
            <person name="Mondo S.J."/>
            <person name="Dannebaum R.O."/>
            <person name="Kuo R.C."/>
            <person name="Labutti K."/>
            <person name="Haridas S."/>
            <person name="Kuo A."/>
            <person name="Salamov A."/>
            <person name="Ahrendt S.R."/>
            <person name="Lipzen A."/>
            <person name="Sullivan W."/>
            <person name="Andreopoulos W.B."/>
            <person name="Clum A."/>
            <person name="Lindquist E."/>
            <person name="Daum C."/>
            <person name="Ramamoorthy G.K."/>
            <person name="Gryganskyi A."/>
            <person name="Culley D."/>
            <person name="Magnuson J.K."/>
            <person name="James T.Y."/>
            <person name="O'Malley M.A."/>
            <person name="Stajich J.E."/>
            <person name="Spatafora J.W."/>
            <person name="Visel A."/>
            <person name="Grigoriev I.V."/>
        </authorList>
    </citation>
    <scope>NUCLEOTIDE SEQUENCE [LARGE SCALE GENOMIC DNA]</scope>
    <source>
        <strain evidence="6 7">62-1032</strain>
    </source>
</reference>
<dbReference type="GO" id="GO:0071949">
    <property type="term" value="F:FAD binding"/>
    <property type="evidence" value="ECO:0007669"/>
    <property type="project" value="InterPro"/>
</dbReference>
<comment type="caution">
    <text evidence="6">The sequence shown here is derived from an EMBL/GenBank/DDBJ whole genome shotgun (WGS) entry which is preliminary data.</text>
</comment>
<dbReference type="AlphaFoldDB" id="A0A1Y2FZV5"/>
<dbReference type="STRING" id="106004.A0A1Y2FZV5"/>
<feature type="region of interest" description="Disordered" evidence="4">
    <location>
        <begin position="326"/>
        <end position="353"/>
    </location>
</feature>
<sequence length="370" mass="41219">MSLALQVFYDASKDSSEYRFGDSIRALTQTDKEALVEFESGRKEAFDAVVLADGLGSRSRSLVFEPEAVTFESVGACTAYFSIPPLPPDAPWSQIWSTTQRRCMWLRPAPAAPPEPSTTLACLLVALDSSNQHLFTDHRSLTPEEQKQVWEKLYRGAGWQTDRVLDQMERAEDFHSVEMTQVKIEQWHRGRVVLVGDAAYCPSPLSGMGTSSAVTGAYVLGQELGKAASSLGRLEDVTKAFESYDSIVRPYVEQKQNEIIPPWVRRMIWPESALGVKTVQLAMSGLGWMMNREVVQRWAKRVQDEEDEGLAFVEGSDELNILHHPTSTSTSVSLHNIAHPQSRRTPSSPSSPSISLLRRTFAVLHLTTHA</sequence>
<dbReference type="InterPro" id="IPR036188">
    <property type="entry name" value="FAD/NAD-bd_sf"/>
</dbReference>
<dbReference type="PANTHER" id="PTHR46865:SF2">
    <property type="entry name" value="MONOOXYGENASE"/>
    <property type="match status" value="1"/>
</dbReference>
<protein>
    <recommendedName>
        <fullName evidence="5">FAD-binding domain-containing protein</fullName>
    </recommendedName>
</protein>
<accession>A0A1Y2FZV5</accession>
<dbReference type="SUPFAM" id="SSF51905">
    <property type="entry name" value="FAD/NAD(P)-binding domain"/>
    <property type="match status" value="1"/>
</dbReference>
<dbReference type="PANTHER" id="PTHR46865">
    <property type="entry name" value="OXIDOREDUCTASE-RELATED"/>
    <property type="match status" value="1"/>
</dbReference>
<gene>
    <name evidence="6" type="ORF">BCR35DRAFT_329658</name>
</gene>
<dbReference type="PRINTS" id="PR00420">
    <property type="entry name" value="RNGMNOXGNASE"/>
</dbReference>
<evidence type="ECO:0000313" key="7">
    <source>
        <dbReference type="Proteomes" id="UP000193467"/>
    </source>
</evidence>
<dbReference type="OrthoDB" id="47494at2759"/>
<evidence type="ECO:0000256" key="2">
    <source>
        <dbReference type="ARBA" id="ARBA00022827"/>
    </source>
</evidence>
<evidence type="ECO:0000313" key="6">
    <source>
        <dbReference type="EMBL" id="ORY88750.1"/>
    </source>
</evidence>
<dbReference type="GO" id="GO:0016491">
    <property type="term" value="F:oxidoreductase activity"/>
    <property type="evidence" value="ECO:0007669"/>
    <property type="project" value="UniProtKB-KW"/>
</dbReference>
<evidence type="ECO:0000259" key="5">
    <source>
        <dbReference type="Pfam" id="PF01494"/>
    </source>
</evidence>
<dbReference type="Gene3D" id="3.30.9.10">
    <property type="entry name" value="D-Amino Acid Oxidase, subunit A, domain 2"/>
    <property type="match status" value="1"/>
</dbReference>
<feature type="compositionally biased region" description="Low complexity" evidence="4">
    <location>
        <begin position="343"/>
        <end position="353"/>
    </location>
</feature>
<feature type="domain" description="FAD-binding" evidence="5">
    <location>
        <begin position="13"/>
        <end position="227"/>
    </location>
</feature>
<evidence type="ECO:0000256" key="3">
    <source>
        <dbReference type="ARBA" id="ARBA00023002"/>
    </source>
</evidence>
<keyword evidence="2" id="KW-0274">FAD</keyword>
<dbReference type="EMBL" id="MCGR01000008">
    <property type="protein sequence ID" value="ORY88750.1"/>
    <property type="molecule type" value="Genomic_DNA"/>
</dbReference>
<organism evidence="6 7">
    <name type="scientific">Leucosporidium creatinivorum</name>
    <dbReference type="NCBI Taxonomy" id="106004"/>
    <lineage>
        <taxon>Eukaryota</taxon>
        <taxon>Fungi</taxon>
        <taxon>Dikarya</taxon>
        <taxon>Basidiomycota</taxon>
        <taxon>Pucciniomycotina</taxon>
        <taxon>Microbotryomycetes</taxon>
        <taxon>Leucosporidiales</taxon>
        <taxon>Leucosporidium</taxon>
    </lineage>
</organism>
<keyword evidence="3" id="KW-0560">Oxidoreductase</keyword>